<dbReference type="SMART" id="SM00335">
    <property type="entry name" value="ANX"/>
    <property type="match status" value="10"/>
</dbReference>
<dbReference type="Pfam" id="PF13499">
    <property type="entry name" value="EF-hand_7"/>
    <property type="match status" value="1"/>
</dbReference>
<feature type="domain" description="EF-hand" evidence="6">
    <location>
        <begin position="227"/>
        <end position="262"/>
    </location>
</feature>
<dbReference type="Pfam" id="PF00191">
    <property type="entry name" value="Annexin"/>
    <property type="match status" value="10"/>
</dbReference>
<evidence type="ECO:0000313" key="8">
    <source>
        <dbReference type="Proteomes" id="UP001642484"/>
    </source>
</evidence>
<dbReference type="Proteomes" id="UP001642484">
    <property type="component" value="Unassembled WGS sequence"/>
</dbReference>
<evidence type="ECO:0000256" key="5">
    <source>
        <dbReference type="SAM" id="MobiDB-lite"/>
    </source>
</evidence>
<dbReference type="CDD" id="cd00051">
    <property type="entry name" value="EFh"/>
    <property type="match status" value="1"/>
</dbReference>
<evidence type="ECO:0000313" key="7">
    <source>
        <dbReference type="EMBL" id="CAK9030514.1"/>
    </source>
</evidence>
<dbReference type="PRINTS" id="PR00196">
    <property type="entry name" value="ANNEXIN"/>
</dbReference>
<sequence>MGCGGSTAKPYIPHEDAPDPTAPNAGKQHDVKVDGGAAFTISQHAGRVHEGDPVRLKGQGFLPFVRFDTSAVPPQIKGGDHIYLVFTYSEVAIEGRGDAIVGEGTELKSSCLFRAWRKDGTNTVFQDGDDVFFEHVDSGKYLEAATDTKPLSLADKDENSAGQLFGFFKQGRPMEMKHRDTVYLQTWLHHYIEYRYFEDSNLYAKRWQRREPQTLTVVKKAVLDSSTTEVARRFQFQAFDLDGNGSISKSEMDMMLTLVRGEVPTKEEVDEIMVKADPAHTGSIPFPAFASWADGGGMSEEELNHAEVLGNVAQRCNDALYEEKCLIEVLGTVDGPNVQNMCQKYTDTLKSGDVSEKIVAKAAAESDGWFFSGNWRNCMKALLEPEVDLWVRCLNDAMKGWGTDENSLTALVCTIPERLRIPIFKKYYETVGKGLLEHIESDTSFSYKKVLVWQAMSPDECRAKILNKAMVGLGTAEDQLIRVISQLNFGERREVKEAYQRMFGKDLVEHIKSETSDVFTSKDFQKALLCMLQAEEASFDIEADCAAMKEAMEGWGTDETKLTQMICNKSSKQMEDVNAKFKELYDRDLLEWVQSETSGYYKDTLIGCIRHPMKQLAHAVRDCMKGWGTDDEGLITCLVHLEDFKKAALIKEYQAEFGRDIFADIKSDTSGDYERALCALVKPAPQVWAEALTGAMKGFGTADQLLINFMVLAKEDMMAVRKEFHKINNKMLEDWIEAETSGDYKNTLLMLAGRNSEDTINIAPVYWAQRCKDALFNVDTLKEVLVAMPATAIKRHTELYEKVYGASLKAEVEKKCKEESGTFIVFTNWWKHAMATLLCMPVELYVRGLWDAMHGWGTDEYTLSALVCTLPENLYDEIHGLYEKEHNRKLVEHISSETSFSYKKVLKFQAMKWAESRATALHGAMAGWGTAEDQLIRIIICANFKERQIIRETYKRMFSRDLIEHIESETSGNFKNILVAVLKSVHPRASLDYDKDCDDLKAAMDGLGTNEKAIIQIVAGKTPQQIETLKAKFQEKFGEDLYKRIDDETWDWGMSMFVGTNFRQAMLGLLREPIERLACAVRDCMVGWGTDDTGLITLLVHLSERQRRDLVSKYAEIKNGGDLYKAIESDTSGDYKRALLALVKPPPRVWAEAIMSSMKGLGTSDNLLINWMCIAKERMDEVREHFQELDGRGLAKWIEGDCSGDYKDTLIRLANRCCERFAGQEVGLSIAPPMTKEDAILKFTTTFNKLCRRRKEKGDNLIPAEEDQQAMGNAFLYYGSLSSCAPNLDIPGLWDLTNAVGFPPGDDGPDLVATFHEWDVSGTGEITWNDFVREMTTRINDPNHFEADPLPETIDGISIPDRPLGDSWKNINHNASDDGYEKFDGGDPNPPAPPPPARPDMYAAFCDGSWKDVLKSVEPEVDGAGLLSGLWGECIAAAVRVERTEDWQGRFPDMPVGLVIDYMASLGHGGFQGAAEGKEQACAAAL</sequence>
<dbReference type="InterPro" id="IPR002048">
    <property type="entry name" value="EF_hand_dom"/>
</dbReference>
<gene>
    <name evidence="7" type="ORF">CCMP2556_LOCUS17899</name>
</gene>
<keyword evidence="2" id="KW-0677">Repeat</keyword>
<feature type="domain" description="EF-hand" evidence="6">
    <location>
        <begin position="1306"/>
        <end position="1341"/>
    </location>
</feature>
<evidence type="ECO:0000256" key="4">
    <source>
        <dbReference type="ARBA" id="ARBA00023216"/>
    </source>
</evidence>
<keyword evidence="8" id="KW-1185">Reference proteome</keyword>
<reference evidence="7 8" key="1">
    <citation type="submission" date="2024-02" db="EMBL/GenBank/DDBJ databases">
        <authorList>
            <person name="Chen Y."/>
            <person name="Shah S."/>
            <person name="Dougan E. K."/>
            <person name="Thang M."/>
            <person name="Chan C."/>
        </authorList>
    </citation>
    <scope>NUCLEOTIDE SEQUENCE [LARGE SCALE GENOMIC DNA]</scope>
</reference>
<protein>
    <recommendedName>
        <fullName evidence="6">EF-hand domain-containing protein</fullName>
    </recommendedName>
</protein>
<feature type="region of interest" description="Disordered" evidence="5">
    <location>
        <begin position="1"/>
        <end position="30"/>
    </location>
</feature>
<dbReference type="PROSITE" id="PS51897">
    <property type="entry name" value="ANNEXIN_2"/>
    <property type="match status" value="7"/>
</dbReference>
<name>A0ABP0KVU1_9DINO</name>
<dbReference type="PROSITE" id="PS00018">
    <property type="entry name" value="EF_HAND_1"/>
    <property type="match status" value="2"/>
</dbReference>
<keyword evidence="4" id="KW-0041">Annexin</keyword>
<accession>A0ABP0KVU1</accession>
<dbReference type="PANTHER" id="PTHR10502">
    <property type="entry name" value="ANNEXIN"/>
    <property type="match status" value="1"/>
</dbReference>
<evidence type="ECO:0000256" key="2">
    <source>
        <dbReference type="ARBA" id="ARBA00022737"/>
    </source>
</evidence>
<dbReference type="SUPFAM" id="SSF47874">
    <property type="entry name" value="Annexin"/>
    <property type="match status" value="4"/>
</dbReference>
<dbReference type="InterPro" id="IPR018502">
    <property type="entry name" value="Annexin_repeat"/>
</dbReference>
<dbReference type="PANTHER" id="PTHR10502:SF102">
    <property type="entry name" value="ANNEXIN B11"/>
    <property type="match status" value="1"/>
</dbReference>
<comment type="similarity">
    <text evidence="1">Belongs to the annexin family.</text>
</comment>
<dbReference type="InterPro" id="IPR018247">
    <property type="entry name" value="EF_Hand_1_Ca_BS"/>
</dbReference>
<dbReference type="PROSITE" id="PS50222">
    <property type="entry name" value="EF_HAND_2"/>
    <property type="match status" value="2"/>
</dbReference>
<evidence type="ECO:0000256" key="3">
    <source>
        <dbReference type="ARBA" id="ARBA00022837"/>
    </source>
</evidence>
<feature type="compositionally biased region" description="Pro residues" evidence="5">
    <location>
        <begin position="1388"/>
        <end position="1398"/>
    </location>
</feature>
<organism evidence="7 8">
    <name type="scientific">Durusdinium trenchii</name>
    <dbReference type="NCBI Taxonomy" id="1381693"/>
    <lineage>
        <taxon>Eukaryota</taxon>
        <taxon>Sar</taxon>
        <taxon>Alveolata</taxon>
        <taxon>Dinophyceae</taxon>
        <taxon>Suessiales</taxon>
        <taxon>Symbiodiniaceae</taxon>
        <taxon>Durusdinium</taxon>
    </lineage>
</organism>
<dbReference type="SUPFAM" id="SSF47473">
    <property type="entry name" value="EF-hand"/>
    <property type="match status" value="1"/>
</dbReference>
<dbReference type="InterPro" id="IPR011992">
    <property type="entry name" value="EF-hand-dom_pair"/>
</dbReference>
<dbReference type="EMBL" id="CAXAMN010010002">
    <property type="protein sequence ID" value="CAK9030514.1"/>
    <property type="molecule type" value="Genomic_DNA"/>
</dbReference>
<dbReference type="Gene3D" id="1.10.238.10">
    <property type="entry name" value="EF-hand"/>
    <property type="match status" value="1"/>
</dbReference>
<dbReference type="InterPro" id="IPR001464">
    <property type="entry name" value="Annexin"/>
</dbReference>
<feature type="region of interest" description="Disordered" evidence="5">
    <location>
        <begin position="1342"/>
        <end position="1398"/>
    </location>
</feature>
<evidence type="ECO:0000259" key="6">
    <source>
        <dbReference type="PROSITE" id="PS50222"/>
    </source>
</evidence>
<comment type="caution">
    <text evidence="7">The sequence shown here is derived from an EMBL/GenBank/DDBJ whole genome shotgun (WGS) entry which is preliminary data.</text>
</comment>
<evidence type="ECO:0000256" key="1">
    <source>
        <dbReference type="ARBA" id="ARBA00007831"/>
    </source>
</evidence>
<proteinExistence type="inferred from homology"/>
<keyword evidence="3" id="KW-0106">Calcium</keyword>
<feature type="compositionally biased region" description="Basic and acidic residues" evidence="5">
    <location>
        <begin position="1375"/>
        <end position="1385"/>
    </location>
</feature>
<dbReference type="InterPro" id="IPR037104">
    <property type="entry name" value="Annexin_sf"/>
</dbReference>
<dbReference type="Gene3D" id="1.10.220.10">
    <property type="entry name" value="Annexin"/>
    <property type="match status" value="10"/>
</dbReference>